<evidence type="ECO:0000256" key="4">
    <source>
        <dbReference type="ARBA" id="ARBA00022676"/>
    </source>
</evidence>
<keyword evidence="6 11" id="KW-0812">Transmembrane</keyword>
<proteinExistence type="inferred from homology"/>
<keyword evidence="3" id="KW-0337">GPI-anchor biosynthesis</keyword>
<dbReference type="Gene3D" id="1.25.40.10">
    <property type="entry name" value="Tetratricopeptide repeat domain"/>
    <property type="match status" value="1"/>
</dbReference>
<keyword evidence="7 11" id="KW-0256">Endoplasmic reticulum</keyword>
<accession>A0A8B6BM05</accession>
<evidence type="ECO:0000256" key="1">
    <source>
        <dbReference type="ARBA" id="ARBA00004477"/>
    </source>
</evidence>
<comment type="similarity">
    <text evidence="10">Belongs to the glycosyltransferase 22 family. PIGZ subfamily.</text>
</comment>
<dbReference type="GO" id="GO:0000026">
    <property type="term" value="F:alpha-1,2-mannosyltransferase activity"/>
    <property type="evidence" value="ECO:0007669"/>
    <property type="project" value="TreeGrafter"/>
</dbReference>
<keyword evidence="8 11" id="KW-1133">Transmembrane helix</keyword>
<dbReference type="PANTHER" id="PTHR22760:SF3">
    <property type="entry name" value="GPI MANNOSYLTRANSFERASE 4"/>
    <property type="match status" value="1"/>
</dbReference>
<evidence type="ECO:0000256" key="8">
    <source>
        <dbReference type="ARBA" id="ARBA00022989"/>
    </source>
</evidence>
<evidence type="ECO:0000256" key="5">
    <source>
        <dbReference type="ARBA" id="ARBA00022679"/>
    </source>
</evidence>
<comment type="pathway">
    <text evidence="2">Glycolipid biosynthesis; glycosylphosphatidylinositol-anchor biosynthesis.</text>
</comment>
<evidence type="ECO:0000256" key="10">
    <source>
        <dbReference type="ARBA" id="ARBA00038466"/>
    </source>
</evidence>
<evidence type="ECO:0000256" key="2">
    <source>
        <dbReference type="ARBA" id="ARBA00004687"/>
    </source>
</evidence>
<keyword evidence="4 11" id="KW-0328">Glycosyltransferase</keyword>
<dbReference type="InterPro" id="IPR011990">
    <property type="entry name" value="TPR-like_helical_dom_sf"/>
</dbReference>
<gene>
    <name evidence="12" type="ORF">MGAL_10B020524</name>
</gene>
<feature type="transmembrane region" description="Helical" evidence="11">
    <location>
        <begin position="389"/>
        <end position="407"/>
    </location>
</feature>
<protein>
    <recommendedName>
        <fullName evidence="11">Mannosyltransferase</fullName>
        <ecNumber evidence="11">2.4.1.-</ecNumber>
    </recommendedName>
</protein>
<evidence type="ECO:0000313" key="13">
    <source>
        <dbReference type="Proteomes" id="UP000596742"/>
    </source>
</evidence>
<dbReference type="SUPFAM" id="SSF48452">
    <property type="entry name" value="TPR-like"/>
    <property type="match status" value="1"/>
</dbReference>
<evidence type="ECO:0000256" key="3">
    <source>
        <dbReference type="ARBA" id="ARBA00022502"/>
    </source>
</evidence>
<comment type="subcellular location">
    <subcellularLocation>
        <location evidence="1 11">Endoplasmic reticulum membrane</location>
        <topology evidence="1 11">Multi-pass membrane protein</topology>
    </subcellularLocation>
</comment>
<name>A0A8B6BM05_MYTGA</name>
<evidence type="ECO:0000256" key="9">
    <source>
        <dbReference type="ARBA" id="ARBA00023136"/>
    </source>
</evidence>
<evidence type="ECO:0000313" key="12">
    <source>
        <dbReference type="EMBL" id="VDH92841.1"/>
    </source>
</evidence>
<sequence>MKSSTRLRDSRLFPRHFHWIIFLLTVIVRIRYVINKDNWWILHPDEIYQTLEVAHSELYGFGFRPYEYLPSPDLNDPNITIARKHEYHLGMYTLRSFIIPKIYSYVGYCFVYFGYNGSLFVIWKVFHTTVSSLLILSVYKFTTCMYGCHDTGVLSAFMCACSIHLNIMSTHTLINSFLSPFVYFIIADILERSSPKMLKTIQNNGNNSANNNNEYSSRLCEVKNVNMYNDAQFKQIPDQCKTDHNANLPNLLLTSKHDLESSNSTANMHLHTIAKNSSGRWSRMIKPVFSSFILGLVVYVRPDTCAVILSVIAFTINLKRLKFILCPFYLIGFILAISIGLRDDYLSYGSVIISPWQWIKFNVGGNLSSKLFGVEPTLFYVRRLLLDDWLNFLLLTFITFVFLSYAVYTVILPHGNSSPKVMLEVKMTKQLISIVLCLLCLYSSKGHKEIRFVHDVIPLILILYIDSKNVTGVFLDADFHMSGGFSILRHNVSVLALNQKEYFKFGEDARITVNSNFISNGRHSIFTLSRISDFISANNQRYLWKSIIEDSNINYFIVTDRRLLINSTSVEIYTSGNFKVLVRIFDSVTEQALYAMTNTTSLVDNSEILNTEADWLIYYGAYRKARERLTYALKFDERNLRSHQLMIQLYHIKGDNKAARAFLQECRKYHDRKTCLQTPNHDHMK</sequence>
<dbReference type="GO" id="GO:0005789">
    <property type="term" value="C:endoplasmic reticulum membrane"/>
    <property type="evidence" value="ECO:0007669"/>
    <property type="project" value="UniProtKB-SubCell"/>
</dbReference>
<comment type="caution">
    <text evidence="12">The sequence shown here is derived from an EMBL/GenBank/DDBJ whole genome shotgun (WGS) entry which is preliminary data.</text>
</comment>
<feature type="transmembrane region" description="Helical" evidence="11">
    <location>
        <begin position="121"/>
        <end position="139"/>
    </location>
</feature>
<keyword evidence="5" id="KW-0808">Transferase</keyword>
<feature type="transmembrane region" description="Helical" evidence="11">
    <location>
        <begin position="322"/>
        <end position="341"/>
    </location>
</feature>
<dbReference type="OrthoDB" id="6096882at2759"/>
<feature type="transmembrane region" description="Helical" evidence="11">
    <location>
        <begin position="92"/>
        <end position="115"/>
    </location>
</feature>
<evidence type="ECO:0000256" key="6">
    <source>
        <dbReference type="ARBA" id="ARBA00022692"/>
    </source>
</evidence>
<dbReference type="Pfam" id="PF03901">
    <property type="entry name" value="Glyco_transf_22"/>
    <property type="match status" value="2"/>
</dbReference>
<dbReference type="EC" id="2.4.1.-" evidence="11"/>
<keyword evidence="9 11" id="KW-0472">Membrane</keyword>
<feature type="transmembrane region" description="Helical" evidence="11">
    <location>
        <begin position="151"/>
        <end position="167"/>
    </location>
</feature>
<dbReference type="PANTHER" id="PTHR22760">
    <property type="entry name" value="GLYCOSYLTRANSFERASE"/>
    <property type="match status" value="1"/>
</dbReference>
<dbReference type="AlphaFoldDB" id="A0A8B6BM05"/>
<dbReference type="InterPro" id="IPR005599">
    <property type="entry name" value="GPI_mannosylTrfase"/>
</dbReference>
<evidence type="ECO:0000256" key="7">
    <source>
        <dbReference type="ARBA" id="ARBA00022824"/>
    </source>
</evidence>
<organism evidence="12 13">
    <name type="scientific">Mytilus galloprovincialis</name>
    <name type="common">Mediterranean mussel</name>
    <dbReference type="NCBI Taxonomy" id="29158"/>
    <lineage>
        <taxon>Eukaryota</taxon>
        <taxon>Metazoa</taxon>
        <taxon>Spiralia</taxon>
        <taxon>Lophotrochozoa</taxon>
        <taxon>Mollusca</taxon>
        <taxon>Bivalvia</taxon>
        <taxon>Autobranchia</taxon>
        <taxon>Pteriomorphia</taxon>
        <taxon>Mytilida</taxon>
        <taxon>Mytiloidea</taxon>
        <taxon>Mytilidae</taxon>
        <taxon>Mytilinae</taxon>
        <taxon>Mytilus</taxon>
    </lineage>
</organism>
<feature type="transmembrane region" description="Helical" evidence="11">
    <location>
        <begin position="16"/>
        <end position="34"/>
    </location>
</feature>
<dbReference type="Proteomes" id="UP000596742">
    <property type="component" value="Unassembled WGS sequence"/>
</dbReference>
<dbReference type="GO" id="GO:0006506">
    <property type="term" value="P:GPI anchor biosynthetic process"/>
    <property type="evidence" value="ECO:0007669"/>
    <property type="project" value="UniProtKB-KW"/>
</dbReference>
<keyword evidence="13" id="KW-1185">Reference proteome</keyword>
<evidence type="ECO:0000256" key="11">
    <source>
        <dbReference type="RuleBase" id="RU363075"/>
    </source>
</evidence>
<feature type="transmembrane region" description="Helical" evidence="11">
    <location>
        <begin position="288"/>
        <end position="316"/>
    </location>
</feature>
<dbReference type="EMBL" id="UYJE01000386">
    <property type="protein sequence ID" value="VDH92841.1"/>
    <property type="molecule type" value="Genomic_DNA"/>
</dbReference>
<reference evidence="12" key="1">
    <citation type="submission" date="2018-11" db="EMBL/GenBank/DDBJ databases">
        <authorList>
            <person name="Alioto T."/>
            <person name="Alioto T."/>
        </authorList>
    </citation>
    <scope>NUCLEOTIDE SEQUENCE</scope>
</reference>